<evidence type="ECO:0000313" key="5">
    <source>
        <dbReference type="Proteomes" id="UP000272428"/>
    </source>
</evidence>
<dbReference type="InterPro" id="IPR036415">
    <property type="entry name" value="Lamin_tail_dom_sf"/>
</dbReference>
<dbReference type="RefSeq" id="WP_121460097.1">
    <property type="nucleotide sequence ID" value="NZ_RBXB01000001.1"/>
</dbReference>
<evidence type="ECO:0000259" key="3">
    <source>
        <dbReference type="PROSITE" id="PS51841"/>
    </source>
</evidence>
<dbReference type="InterPro" id="IPR001322">
    <property type="entry name" value="Lamin_tail_dom"/>
</dbReference>
<accession>A0A495SNR8</accession>
<dbReference type="Proteomes" id="UP000272428">
    <property type="component" value="Unassembled WGS sequence"/>
</dbReference>
<dbReference type="SUPFAM" id="SSF74853">
    <property type="entry name" value="Lamin A/C globular tail domain"/>
    <property type="match status" value="1"/>
</dbReference>
<dbReference type="PROSITE" id="PS51841">
    <property type="entry name" value="LTD"/>
    <property type="match status" value="1"/>
</dbReference>
<name>A0A495SNR8_9FLAO</name>
<dbReference type="Pfam" id="PF00932">
    <property type="entry name" value="LTD"/>
    <property type="match status" value="1"/>
</dbReference>
<dbReference type="OrthoDB" id="1465721at2"/>
<proteinExistence type="predicted"/>
<dbReference type="InterPro" id="IPR026444">
    <property type="entry name" value="Secre_tail"/>
</dbReference>
<protein>
    <recommendedName>
        <fullName evidence="3">LTD domain-containing protein</fullName>
    </recommendedName>
</protein>
<dbReference type="AlphaFoldDB" id="A0A495SNR8"/>
<feature type="domain" description="LTD" evidence="3">
    <location>
        <begin position="9"/>
        <end position="144"/>
    </location>
</feature>
<keyword evidence="1 2" id="KW-0732">Signal</keyword>
<evidence type="ECO:0000256" key="2">
    <source>
        <dbReference type="SAM" id="SignalP"/>
    </source>
</evidence>
<dbReference type="NCBIfam" id="TIGR04183">
    <property type="entry name" value="Por_Secre_tail"/>
    <property type="match status" value="1"/>
</dbReference>
<organism evidence="4 5">
    <name type="scientific">Chryseobacterium defluvii</name>
    <dbReference type="NCBI Taxonomy" id="160396"/>
    <lineage>
        <taxon>Bacteria</taxon>
        <taxon>Pseudomonadati</taxon>
        <taxon>Bacteroidota</taxon>
        <taxon>Flavobacteriia</taxon>
        <taxon>Flavobacteriales</taxon>
        <taxon>Weeksellaceae</taxon>
        <taxon>Chryseobacterium group</taxon>
        <taxon>Chryseobacterium</taxon>
    </lineage>
</organism>
<feature type="chain" id="PRO_5019785719" description="LTD domain-containing protein" evidence="2">
    <location>
        <begin position="20"/>
        <end position="273"/>
    </location>
</feature>
<feature type="signal peptide" evidence="2">
    <location>
        <begin position="1"/>
        <end position="19"/>
    </location>
</feature>
<reference evidence="4 5" key="1">
    <citation type="submission" date="2018-10" db="EMBL/GenBank/DDBJ databases">
        <title>Genomic Encyclopedia of Archaeal and Bacterial Type Strains, Phase II (KMG-II): from individual species to whole genera.</title>
        <authorList>
            <person name="Goeker M."/>
        </authorList>
    </citation>
    <scope>NUCLEOTIDE SEQUENCE [LARGE SCALE GENOMIC DNA]</scope>
    <source>
        <strain evidence="4 5">DSM 14219</strain>
    </source>
</reference>
<gene>
    <name evidence="4" type="ORF">BCF58_0377</name>
</gene>
<dbReference type="EMBL" id="RBXB01000001">
    <property type="protein sequence ID" value="RKT01162.1"/>
    <property type="molecule type" value="Genomic_DNA"/>
</dbReference>
<evidence type="ECO:0000313" key="4">
    <source>
        <dbReference type="EMBL" id="RKT01162.1"/>
    </source>
</evidence>
<comment type="caution">
    <text evidence="4">The sequence shown here is derived from an EMBL/GenBank/DDBJ whole genome shotgun (WGS) entry which is preliminary data.</text>
</comment>
<evidence type="ECO:0000256" key="1">
    <source>
        <dbReference type="ARBA" id="ARBA00022729"/>
    </source>
</evidence>
<keyword evidence="5" id="KW-1185">Reference proteome</keyword>
<sequence>MKKVFTILSVISISTFASAQIVINEVYGGGGNSGAPYKNDFIELKNVGSSSATLTGAYIQYASATGTFNGGTNTHSIPNITLAPGQTYLIQEAGGTNGADLPTPDTTGSINLSGTAGKVALTSSITAPTAANSANVIDFIGFGATASYYEGAGAAPAPSNTTSVARIAGDTNNNSTDFVAGAPTPQNSTSGSLAVSDIKNVKESFIKNSFVTDDEIVFGSQVKDVKVYNMLGQVVKTSAKDSVILNVAELTRGNYIVTGTVNNQPVSQKILKD</sequence>